<dbReference type="Proteomes" id="UP000076798">
    <property type="component" value="Unassembled WGS sequence"/>
</dbReference>
<keyword evidence="4" id="KW-0862">Zinc</keyword>
<dbReference type="PANTHER" id="PTHR46481:SF10">
    <property type="entry name" value="ZINC FINGER BED DOMAIN-CONTAINING PROTEIN 39"/>
    <property type="match status" value="1"/>
</dbReference>
<comment type="subcellular location">
    <subcellularLocation>
        <location evidence="1">Nucleus</location>
    </subcellularLocation>
</comment>
<sequence>MAPGSRSSSNPQKARSASRGSSASSKGLTFQSKKAASAAVTPSGSRASSAGPSARGTTSPPPQSEIIDVDEDDDEDGEEGYDSDQDEAILQRKIQKWTSKVYEHFEKPTIQRDSDNAVVRNNQGSAIHVFICKTTKAPFHRPAHDSATSNLKKHVESCQQAAQLASMTKFLAGSSYTREKLRWRILVWIIRNNLPFAIVESSEFRDIIFLFNPHADIESRTTLVRDIELLFELAQQRLIERFKDDD</sequence>
<accession>A0A165WY42</accession>
<dbReference type="EMBL" id="KV428505">
    <property type="protein sequence ID" value="KZT31640.1"/>
    <property type="molecule type" value="Genomic_DNA"/>
</dbReference>
<keyword evidence="5" id="KW-0539">Nucleus</keyword>
<dbReference type="InterPro" id="IPR052035">
    <property type="entry name" value="ZnF_BED_domain_contain"/>
</dbReference>
<evidence type="ECO:0000256" key="5">
    <source>
        <dbReference type="ARBA" id="ARBA00023242"/>
    </source>
</evidence>
<dbReference type="AlphaFoldDB" id="A0A165WY42"/>
<keyword evidence="3" id="KW-0863">Zinc-finger</keyword>
<feature type="compositionally biased region" description="Acidic residues" evidence="6">
    <location>
        <begin position="67"/>
        <end position="87"/>
    </location>
</feature>
<dbReference type="GO" id="GO:0005634">
    <property type="term" value="C:nucleus"/>
    <property type="evidence" value="ECO:0007669"/>
    <property type="project" value="UniProtKB-SubCell"/>
</dbReference>
<reference evidence="7 8" key="1">
    <citation type="journal article" date="2016" name="Mol. Biol. Evol.">
        <title>Comparative Genomics of Early-Diverging Mushroom-Forming Fungi Provides Insights into the Origins of Lignocellulose Decay Capabilities.</title>
        <authorList>
            <person name="Nagy L.G."/>
            <person name="Riley R."/>
            <person name="Tritt A."/>
            <person name="Adam C."/>
            <person name="Daum C."/>
            <person name="Floudas D."/>
            <person name="Sun H."/>
            <person name="Yadav J.S."/>
            <person name="Pangilinan J."/>
            <person name="Larsson K.H."/>
            <person name="Matsuura K."/>
            <person name="Barry K."/>
            <person name="Labutti K."/>
            <person name="Kuo R."/>
            <person name="Ohm R.A."/>
            <person name="Bhattacharya S.S."/>
            <person name="Shirouzu T."/>
            <person name="Yoshinaga Y."/>
            <person name="Martin F.M."/>
            <person name="Grigoriev I.V."/>
            <person name="Hibbett D.S."/>
        </authorList>
    </citation>
    <scope>NUCLEOTIDE SEQUENCE [LARGE SCALE GENOMIC DNA]</scope>
    <source>
        <strain evidence="7 8">HHB10207 ss-3</strain>
    </source>
</reference>
<dbReference type="SUPFAM" id="SSF140996">
    <property type="entry name" value="Hermes dimerisation domain"/>
    <property type="match status" value="1"/>
</dbReference>
<keyword evidence="2" id="KW-0479">Metal-binding</keyword>
<gene>
    <name evidence="7" type="ORF">SISSUDRAFT_1067593</name>
</gene>
<evidence type="ECO:0000256" key="2">
    <source>
        <dbReference type="ARBA" id="ARBA00022723"/>
    </source>
</evidence>
<feature type="region of interest" description="Disordered" evidence="6">
    <location>
        <begin position="1"/>
        <end position="87"/>
    </location>
</feature>
<evidence type="ECO:0000313" key="7">
    <source>
        <dbReference type="EMBL" id="KZT31640.1"/>
    </source>
</evidence>
<evidence type="ECO:0000256" key="3">
    <source>
        <dbReference type="ARBA" id="ARBA00022771"/>
    </source>
</evidence>
<name>A0A165WY42_9AGAM</name>
<evidence type="ECO:0000256" key="6">
    <source>
        <dbReference type="SAM" id="MobiDB-lite"/>
    </source>
</evidence>
<dbReference type="PANTHER" id="PTHR46481">
    <property type="entry name" value="ZINC FINGER BED DOMAIN-CONTAINING PROTEIN 4"/>
    <property type="match status" value="1"/>
</dbReference>
<feature type="compositionally biased region" description="Polar residues" evidence="6">
    <location>
        <begin position="1"/>
        <end position="12"/>
    </location>
</feature>
<dbReference type="GO" id="GO:0008270">
    <property type="term" value="F:zinc ion binding"/>
    <property type="evidence" value="ECO:0007669"/>
    <property type="project" value="UniProtKB-KW"/>
</dbReference>
<organism evidence="7 8">
    <name type="scientific">Sistotremastrum suecicum HHB10207 ss-3</name>
    <dbReference type="NCBI Taxonomy" id="1314776"/>
    <lineage>
        <taxon>Eukaryota</taxon>
        <taxon>Fungi</taxon>
        <taxon>Dikarya</taxon>
        <taxon>Basidiomycota</taxon>
        <taxon>Agaricomycotina</taxon>
        <taxon>Agaricomycetes</taxon>
        <taxon>Sistotremastrales</taxon>
        <taxon>Sistotremastraceae</taxon>
        <taxon>Sistotremastrum</taxon>
    </lineage>
</organism>
<evidence type="ECO:0000313" key="8">
    <source>
        <dbReference type="Proteomes" id="UP000076798"/>
    </source>
</evidence>
<feature type="compositionally biased region" description="Low complexity" evidence="6">
    <location>
        <begin position="41"/>
        <end position="58"/>
    </location>
</feature>
<protein>
    <submittedName>
        <fullName evidence="7">Uncharacterized protein</fullName>
    </submittedName>
</protein>
<dbReference type="OrthoDB" id="2677917at2759"/>
<proteinExistence type="predicted"/>
<keyword evidence="8" id="KW-1185">Reference proteome</keyword>
<evidence type="ECO:0000256" key="1">
    <source>
        <dbReference type="ARBA" id="ARBA00004123"/>
    </source>
</evidence>
<evidence type="ECO:0000256" key="4">
    <source>
        <dbReference type="ARBA" id="ARBA00022833"/>
    </source>
</evidence>
<feature type="compositionally biased region" description="Low complexity" evidence="6">
    <location>
        <begin position="13"/>
        <end position="27"/>
    </location>
</feature>